<dbReference type="InterPro" id="IPR032466">
    <property type="entry name" value="Metal_Hydrolase"/>
</dbReference>
<dbReference type="GO" id="GO:0016787">
    <property type="term" value="F:hydrolase activity"/>
    <property type="evidence" value="ECO:0007669"/>
    <property type="project" value="InterPro"/>
</dbReference>
<dbReference type="PANTHER" id="PTHR43569:SF2">
    <property type="entry name" value="AMIDOHYDROLASE-RELATED DOMAIN-CONTAINING PROTEIN"/>
    <property type="match status" value="1"/>
</dbReference>
<dbReference type="Gene3D" id="3.20.20.140">
    <property type="entry name" value="Metal-dependent hydrolases"/>
    <property type="match status" value="1"/>
</dbReference>
<dbReference type="GeneID" id="99986654"/>
<name>A0A1I0Q1Y9_9BACT</name>
<reference evidence="4" key="1">
    <citation type="submission" date="2016-10" db="EMBL/GenBank/DDBJ databases">
        <authorList>
            <person name="Varghese N."/>
            <person name="Submissions S."/>
        </authorList>
    </citation>
    <scope>NUCLEOTIDE SEQUENCE [LARGE SCALE GENOMIC DNA]</scope>
    <source>
        <strain evidence="4">CGMCC 1.12402</strain>
    </source>
</reference>
<proteinExistence type="inferred from homology"/>
<evidence type="ECO:0000256" key="1">
    <source>
        <dbReference type="ARBA" id="ARBA00038310"/>
    </source>
</evidence>
<dbReference type="Proteomes" id="UP000199437">
    <property type="component" value="Unassembled WGS sequence"/>
</dbReference>
<comment type="similarity">
    <text evidence="1">Belongs to the metallo-dependent hydrolases superfamily.</text>
</comment>
<accession>A0A1I0Q1Y9</accession>
<feature type="domain" description="Amidohydrolase-related" evidence="2">
    <location>
        <begin position="3"/>
        <end position="274"/>
    </location>
</feature>
<dbReference type="OrthoDB" id="5450317at2"/>
<dbReference type="InterPro" id="IPR006680">
    <property type="entry name" value="Amidohydro-rel"/>
</dbReference>
<dbReference type="STRING" id="1267423.SAMN05216290_1936"/>
<sequence length="276" mass="31359">MKIDAHQHFWHYSPTTHGWITEDMKAIRKSFLPDDLVPVLNANGVDGCVAVQADQTEAESQFLLDLAAKNPFIKAVVGWTDLKSDSLEARLEAYQSHELLKGFRHIAQGQPAGFLIDPAFSNGIAELNNFGFSYDMLVFNNQLPEVVELVKKLPRMRLVLDHIGKPNIQAGEFAEWKREIERLSAFEHLYVKLSGLVTEANWQQWQLSDFEPYIESILDAFGPDRIMFGSDWPVCLVAADYGQVLTIVNQYIEKLSTAEQAAIMGENAKRFYRIRL</sequence>
<dbReference type="EMBL" id="FOIR01000002">
    <property type="protein sequence ID" value="SEW20934.1"/>
    <property type="molecule type" value="Genomic_DNA"/>
</dbReference>
<keyword evidence="4" id="KW-1185">Reference proteome</keyword>
<evidence type="ECO:0000313" key="4">
    <source>
        <dbReference type="Proteomes" id="UP000199437"/>
    </source>
</evidence>
<dbReference type="AlphaFoldDB" id="A0A1I0Q1Y9"/>
<protein>
    <submittedName>
        <fullName evidence="3">L-fuconolactonase</fullName>
    </submittedName>
</protein>
<evidence type="ECO:0000313" key="3">
    <source>
        <dbReference type="EMBL" id="SEW20934.1"/>
    </source>
</evidence>
<dbReference type="PANTHER" id="PTHR43569">
    <property type="entry name" value="AMIDOHYDROLASE"/>
    <property type="match status" value="1"/>
</dbReference>
<evidence type="ECO:0000259" key="2">
    <source>
        <dbReference type="Pfam" id="PF04909"/>
    </source>
</evidence>
<organism evidence="3 4">
    <name type="scientific">Roseivirga pacifica</name>
    <dbReference type="NCBI Taxonomy" id="1267423"/>
    <lineage>
        <taxon>Bacteria</taxon>
        <taxon>Pseudomonadati</taxon>
        <taxon>Bacteroidota</taxon>
        <taxon>Cytophagia</taxon>
        <taxon>Cytophagales</taxon>
        <taxon>Roseivirgaceae</taxon>
        <taxon>Roseivirga</taxon>
    </lineage>
</organism>
<dbReference type="SUPFAM" id="SSF51556">
    <property type="entry name" value="Metallo-dependent hydrolases"/>
    <property type="match status" value="1"/>
</dbReference>
<dbReference type="Pfam" id="PF04909">
    <property type="entry name" value="Amidohydro_2"/>
    <property type="match status" value="1"/>
</dbReference>
<gene>
    <name evidence="3" type="ORF">SAMN05216290_1936</name>
</gene>
<dbReference type="InterPro" id="IPR052350">
    <property type="entry name" value="Metallo-dep_Lactonases"/>
</dbReference>
<dbReference type="RefSeq" id="WP_090258381.1">
    <property type="nucleotide sequence ID" value="NZ_FOIR01000002.1"/>
</dbReference>